<dbReference type="GO" id="GO:0008270">
    <property type="term" value="F:zinc ion binding"/>
    <property type="evidence" value="ECO:0007669"/>
    <property type="project" value="UniProtKB-KW"/>
</dbReference>
<dbReference type="PROSITE" id="PS50089">
    <property type="entry name" value="ZF_RING_2"/>
    <property type="match status" value="1"/>
</dbReference>
<evidence type="ECO:0000256" key="15">
    <source>
        <dbReference type="SAM" id="MobiDB-lite"/>
    </source>
</evidence>
<evidence type="ECO:0000256" key="11">
    <source>
        <dbReference type="ARBA" id="ARBA00022833"/>
    </source>
</evidence>
<dbReference type="Proteomes" id="UP001295684">
    <property type="component" value="Unassembled WGS sequence"/>
</dbReference>
<keyword evidence="5" id="KW-0808">Transferase</keyword>
<dbReference type="GO" id="GO:0031090">
    <property type="term" value="C:organelle membrane"/>
    <property type="evidence" value="ECO:0007669"/>
    <property type="project" value="UniProtKB-ARBA"/>
</dbReference>
<evidence type="ECO:0000256" key="13">
    <source>
        <dbReference type="ARBA" id="ARBA00023136"/>
    </source>
</evidence>
<dbReference type="Gene3D" id="1.20.120.1750">
    <property type="match status" value="1"/>
</dbReference>
<dbReference type="SMART" id="SM00647">
    <property type="entry name" value="IBR"/>
    <property type="match status" value="2"/>
</dbReference>
<comment type="pathway">
    <text evidence="3">Protein modification; protein ubiquitination.</text>
</comment>
<evidence type="ECO:0000256" key="9">
    <source>
        <dbReference type="ARBA" id="ARBA00022771"/>
    </source>
</evidence>
<dbReference type="Pfam" id="PF00097">
    <property type="entry name" value="zf-C3HC4"/>
    <property type="match status" value="1"/>
</dbReference>
<feature type="region of interest" description="Disordered" evidence="15">
    <location>
        <begin position="106"/>
        <end position="125"/>
    </location>
</feature>
<evidence type="ECO:0000256" key="2">
    <source>
        <dbReference type="ARBA" id="ARBA00004167"/>
    </source>
</evidence>
<keyword evidence="11" id="KW-0862">Zinc</keyword>
<dbReference type="AlphaFoldDB" id="A0AAD1UN95"/>
<comment type="catalytic activity">
    <reaction evidence="1">
        <text>[E2 ubiquitin-conjugating enzyme]-S-ubiquitinyl-L-cysteine + [acceptor protein]-L-lysine = [E2 ubiquitin-conjugating enzyme]-L-cysteine + [acceptor protein]-N(6)-ubiquitinyl-L-lysine.</text>
        <dbReference type="EC" id="2.3.2.31"/>
    </reaction>
</comment>
<comment type="caution">
    <text evidence="18">The sequence shown here is derived from an EMBL/GenBank/DDBJ whole genome shotgun (WGS) entry which is preliminary data.</text>
</comment>
<evidence type="ECO:0000256" key="12">
    <source>
        <dbReference type="ARBA" id="ARBA00022989"/>
    </source>
</evidence>
<evidence type="ECO:0000256" key="1">
    <source>
        <dbReference type="ARBA" id="ARBA00001798"/>
    </source>
</evidence>
<keyword evidence="8" id="KW-0677">Repeat</keyword>
<evidence type="ECO:0000259" key="17">
    <source>
        <dbReference type="PROSITE" id="PS51873"/>
    </source>
</evidence>
<gene>
    <name evidence="18" type="ORF">ECRASSUSDP1_LOCUS11243</name>
</gene>
<proteinExistence type="predicted"/>
<dbReference type="InterPro" id="IPR018957">
    <property type="entry name" value="Znf_C3HC4_RING-type"/>
</dbReference>
<dbReference type="SUPFAM" id="SSF57850">
    <property type="entry name" value="RING/U-box"/>
    <property type="match status" value="3"/>
</dbReference>
<evidence type="ECO:0000259" key="16">
    <source>
        <dbReference type="PROSITE" id="PS50089"/>
    </source>
</evidence>
<dbReference type="GO" id="GO:0000151">
    <property type="term" value="C:ubiquitin ligase complex"/>
    <property type="evidence" value="ECO:0007669"/>
    <property type="project" value="TreeGrafter"/>
</dbReference>
<keyword evidence="7" id="KW-0479">Metal-binding</keyword>
<dbReference type="InterPro" id="IPR051628">
    <property type="entry name" value="LUBAC_E3_Ligases"/>
</dbReference>
<evidence type="ECO:0000256" key="7">
    <source>
        <dbReference type="ARBA" id="ARBA00022723"/>
    </source>
</evidence>
<accession>A0AAD1UN95</accession>
<name>A0AAD1UN95_EUPCR</name>
<dbReference type="InterPro" id="IPR001841">
    <property type="entry name" value="Znf_RING"/>
</dbReference>
<evidence type="ECO:0000256" key="10">
    <source>
        <dbReference type="ARBA" id="ARBA00022786"/>
    </source>
</evidence>
<evidence type="ECO:0000256" key="8">
    <source>
        <dbReference type="ARBA" id="ARBA00022737"/>
    </source>
</evidence>
<dbReference type="PROSITE" id="PS00518">
    <property type="entry name" value="ZF_RING_1"/>
    <property type="match status" value="1"/>
</dbReference>
<evidence type="ECO:0000313" key="19">
    <source>
        <dbReference type="Proteomes" id="UP001295684"/>
    </source>
</evidence>
<dbReference type="Gene3D" id="3.30.40.10">
    <property type="entry name" value="Zinc/RING finger domain, C3HC4 (zinc finger)"/>
    <property type="match status" value="1"/>
</dbReference>
<dbReference type="FunFam" id="3.30.40.10:FF:000051">
    <property type="entry name" value="RBR-type E3 ubiquitin transferase"/>
    <property type="match status" value="1"/>
</dbReference>
<evidence type="ECO:0000256" key="3">
    <source>
        <dbReference type="ARBA" id="ARBA00004906"/>
    </source>
</evidence>
<dbReference type="EC" id="2.3.2.31" evidence="4"/>
<keyword evidence="13" id="KW-0472">Membrane</keyword>
<dbReference type="EMBL" id="CAMPGE010011096">
    <property type="protein sequence ID" value="CAI2369937.1"/>
    <property type="molecule type" value="Genomic_DNA"/>
</dbReference>
<keyword evidence="19" id="KW-1185">Reference proteome</keyword>
<dbReference type="Pfam" id="PF01485">
    <property type="entry name" value="IBR"/>
    <property type="match status" value="2"/>
</dbReference>
<dbReference type="InterPro" id="IPR002867">
    <property type="entry name" value="IBR_dom"/>
</dbReference>
<reference evidence="18" key="1">
    <citation type="submission" date="2023-07" db="EMBL/GenBank/DDBJ databases">
        <authorList>
            <consortium name="AG Swart"/>
            <person name="Singh M."/>
            <person name="Singh A."/>
            <person name="Seah K."/>
            <person name="Emmerich C."/>
        </authorList>
    </citation>
    <scope>NUCLEOTIDE SEQUENCE</scope>
    <source>
        <strain evidence="18">DP1</strain>
    </source>
</reference>
<dbReference type="InterPro" id="IPR044066">
    <property type="entry name" value="TRIAD_supradom"/>
</dbReference>
<dbReference type="PROSITE" id="PS51873">
    <property type="entry name" value="TRIAD"/>
    <property type="match status" value="1"/>
</dbReference>
<dbReference type="GO" id="GO:0061630">
    <property type="term" value="F:ubiquitin protein ligase activity"/>
    <property type="evidence" value="ECO:0007669"/>
    <property type="project" value="UniProtKB-EC"/>
</dbReference>
<dbReference type="GO" id="GO:0005737">
    <property type="term" value="C:cytoplasm"/>
    <property type="evidence" value="ECO:0007669"/>
    <property type="project" value="UniProtKB-ARBA"/>
</dbReference>
<dbReference type="PANTHER" id="PTHR22770">
    <property type="entry name" value="UBIQUITIN CONJUGATING ENZYME 7 INTERACTING PROTEIN-RELATED"/>
    <property type="match status" value="1"/>
</dbReference>
<dbReference type="PANTHER" id="PTHR22770:SF13">
    <property type="entry name" value="RING-TYPE DOMAIN-CONTAINING PROTEIN"/>
    <property type="match status" value="1"/>
</dbReference>
<evidence type="ECO:0000256" key="14">
    <source>
        <dbReference type="PROSITE-ProRule" id="PRU00175"/>
    </source>
</evidence>
<dbReference type="GO" id="GO:0043161">
    <property type="term" value="P:proteasome-mediated ubiquitin-dependent protein catabolic process"/>
    <property type="evidence" value="ECO:0007669"/>
    <property type="project" value="TreeGrafter"/>
</dbReference>
<keyword evidence="9 14" id="KW-0863">Zinc-finger</keyword>
<dbReference type="GO" id="GO:0097039">
    <property type="term" value="P:protein linear polyubiquitination"/>
    <property type="evidence" value="ECO:0007669"/>
    <property type="project" value="TreeGrafter"/>
</dbReference>
<evidence type="ECO:0000256" key="4">
    <source>
        <dbReference type="ARBA" id="ARBA00012251"/>
    </source>
</evidence>
<evidence type="ECO:0000256" key="6">
    <source>
        <dbReference type="ARBA" id="ARBA00022692"/>
    </source>
</evidence>
<keyword evidence="12" id="KW-1133">Transmembrane helix</keyword>
<comment type="subcellular location">
    <subcellularLocation>
        <location evidence="2">Membrane</location>
        <topology evidence="2">Single-pass membrane protein</topology>
    </subcellularLocation>
</comment>
<keyword evidence="6" id="KW-0812">Transmembrane</keyword>
<keyword evidence="10" id="KW-0833">Ubl conjugation pathway</keyword>
<dbReference type="InterPro" id="IPR017907">
    <property type="entry name" value="Znf_RING_CS"/>
</dbReference>
<evidence type="ECO:0000313" key="18">
    <source>
        <dbReference type="EMBL" id="CAI2369937.1"/>
    </source>
</evidence>
<evidence type="ECO:0000256" key="5">
    <source>
        <dbReference type="ARBA" id="ARBA00022679"/>
    </source>
</evidence>
<dbReference type="CDD" id="cd20335">
    <property type="entry name" value="BRcat_RBR"/>
    <property type="match status" value="1"/>
</dbReference>
<organism evidence="18 19">
    <name type="scientific">Euplotes crassus</name>
    <dbReference type="NCBI Taxonomy" id="5936"/>
    <lineage>
        <taxon>Eukaryota</taxon>
        <taxon>Sar</taxon>
        <taxon>Alveolata</taxon>
        <taxon>Ciliophora</taxon>
        <taxon>Intramacronucleata</taxon>
        <taxon>Spirotrichea</taxon>
        <taxon>Hypotrichia</taxon>
        <taxon>Euplotida</taxon>
        <taxon>Euplotidae</taxon>
        <taxon>Moneuplotes</taxon>
    </lineage>
</organism>
<sequence length="398" mass="45913">MNKPAKKLVKNAKPSSKSIFGDIASLQNYDPVLLFLIGYNYAKFEATNSDPNFVSIAGELQKALSQLGNTSGDRLEIYDRLYSQENLNEVLSLRCLQNKVVKAKAPNKQNSNRAKCPKSEARARQPNAVVQNNGSEMYPELGEFRNPALPLYDFEPVNVYPAFLQENFGNEDAKIAPEMPVQKKKLDQQDPPEPVDNRLECGICYEKIELSEILFMDCAHSYCKDCIQGHINSKVEERVFPIKCPDENCAHTISDEELQEFLNSFQDYAKVKMEETKLSLEQSDEVYYNCLTPDCKNQFVHSPDGEDYSYTCFFCHKSYCLRCKVEWHENFSCEEYRKYKGYPEEDRQFQKYLDGTPFKQCPKCGHWVEKVSGCNHITCRCKYEFCYICTAKHKTCNC</sequence>
<dbReference type="CDD" id="cd22584">
    <property type="entry name" value="Rcat_RBR_unk"/>
    <property type="match status" value="1"/>
</dbReference>
<protein>
    <recommendedName>
        <fullName evidence="4">RBR-type E3 ubiquitin transferase</fullName>
        <ecNumber evidence="4">2.3.2.31</ecNumber>
    </recommendedName>
</protein>
<feature type="domain" description="RING-type" evidence="17">
    <location>
        <begin position="197"/>
        <end position="398"/>
    </location>
</feature>
<dbReference type="InterPro" id="IPR013083">
    <property type="entry name" value="Znf_RING/FYVE/PHD"/>
</dbReference>
<dbReference type="GO" id="GO:0043130">
    <property type="term" value="F:ubiquitin binding"/>
    <property type="evidence" value="ECO:0007669"/>
    <property type="project" value="TreeGrafter"/>
</dbReference>
<feature type="domain" description="RING-type" evidence="16">
    <location>
        <begin position="201"/>
        <end position="245"/>
    </location>
</feature>